<dbReference type="InterPro" id="IPR004358">
    <property type="entry name" value="Sig_transdc_His_kin-like_C"/>
</dbReference>
<gene>
    <name evidence="15" type="ORF">OG375_30735</name>
</gene>
<dbReference type="InterPro" id="IPR036890">
    <property type="entry name" value="HATPase_C_sf"/>
</dbReference>
<dbReference type="CDD" id="cd00082">
    <property type="entry name" value="HisKA"/>
    <property type="match status" value="1"/>
</dbReference>
<dbReference type="Gene3D" id="1.10.287.130">
    <property type="match status" value="1"/>
</dbReference>
<dbReference type="Pfam" id="PF00672">
    <property type="entry name" value="HAMP"/>
    <property type="match status" value="1"/>
</dbReference>
<comment type="subcellular location">
    <subcellularLocation>
        <location evidence="2">Cell membrane</location>
    </subcellularLocation>
</comment>
<evidence type="ECO:0000256" key="8">
    <source>
        <dbReference type="ARBA" id="ARBA00022989"/>
    </source>
</evidence>
<evidence type="ECO:0000256" key="7">
    <source>
        <dbReference type="ARBA" id="ARBA00022777"/>
    </source>
</evidence>
<dbReference type="RefSeq" id="WP_328369982.1">
    <property type="nucleotide sequence ID" value="NZ_CP107936.1"/>
</dbReference>
<dbReference type="InterPro" id="IPR052162">
    <property type="entry name" value="Sensor_kinase/Photoreceptor"/>
</dbReference>
<evidence type="ECO:0000256" key="1">
    <source>
        <dbReference type="ARBA" id="ARBA00000085"/>
    </source>
</evidence>
<feature type="region of interest" description="Disordered" evidence="11">
    <location>
        <begin position="524"/>
        <end position="577"/>
    </location>
</feature>
<keyword evidence="16" id="KW-1185">Reference proteome</keyword>
<keyword evidence="12" id="KW-0472">Membrane</keyword>
<organism evidence="15 16">
    <name type="scientific">Micromonospora zamorensis</name>
    <dbReference type="NCBI Taxonomy" id="709883"/>
    <lineage>
        <taxon>Bacteria</taxon>
        <taxon>Bacillati</taxon>
        <taxon>Actinomycetota</taxon>
        <taxon>Actinomycetes</taxon>
        <taxon>Micromonosporales</taxon>
        <taxon>Micromonosporaceae</taxon>
        <taxon>Micromonospora</taxon>
    </lineage>
</organism>
<sequence length="577" mass="62870">MKPVVGGWSLRRRVISLLTVVGFLLIALAGAEAAMAARNRTQIDAVLNETGPLRVQSQELLNALLDQETAIRGYAVSADQDDLIPYREGLAQEKSVTASMRGLLDNYPQISQELRTVEDRIAQWRQSVAEPVITTTERSGTSAGQALVTEQARQQFDDVRTAVNDLQEEVLAAREQTARNVRTSSNVLVVLLIVAALVVVVAGAVLLLSLDRMVVRPLTALAIQVREVAEGDYQHRIATVGPPEFIQLGEDVDAMRQKIAADLAEVRAARERIEWVNSQLQKQAEELTRSNRDLEQFAYVASHDLQEPLRKVASFCQLLQRRYAGQLDERADQYIAFAVDGAQRMQRLINDLLAFSRIGRLTTGFVEVDLNKVMGDVAGQTEAARQYADAELTWTDLPVISGEEPLLTNLLANLVSNSIKFRRADVPPKVHISARLVGAEWEITCQDNGIGIEPEFADKIFVIFQRLHSKDAYPGTGIGLAIVKKIVEYHGGRVWVDTDVPEGTAIRFTLPALPADVQAAAAVDSAEAPPALAAGDTTASNEDPADSAEQSGGSDQPDRADGAPESGRTGDMRETVG</sequence>
<dbReference type="Pfam" id="PF02518">
    <property type="entry name" value="HATPase_c"/>
    <property type="match status" value="1"/>
</dbReference>
<dbReference type="InterPro" id="IPR003594">
    <property type="entry name" value="HATPase_dom"/>
</dbReference>
<dbReference type="PROSITE" id="PS50885">
    <property type="entry name" value="HAMP"/>
    <property type="match status" value="1"/>
</dbReference>
<evidence type="ECO:0000256" key="4">
    <source>
        <dbReference type="ARBA" id="ARBA00022553"/>
    </source>
</evidence>
<reference evidence="15 16" key="1">
    <citation type="submission" date="2022-10" db="EMBL/GenBank/DDBJ databases">
        <title>The complete genomes of actinobacterial strains from the NBC collection.</title>
        <authorList>
            <person name="Joergensen T.S."/>
            <person name="Alvarez Arevalo M."/>
            <person name="Sterndorff E.B."/>
            <person name="Faurdal D."/>
            <person name="Vuksanovic O."/>
            <person name="Mourched A.-S."/>
            <person name="Charusanti P."/>
            <person name="Shaw S."/>
            <person name="Blin K."/>
            <person name="Weber T."/>
        </authorList>
    </citation>
    <scope>NUCLEOTIDE SEQUENCE [LARGE SCALE GENOMIC DNA]</scope>
    <source>
        <strain evidence="15 16">NBC_00396</strain>
    </source>
</reference>
<keyword evidence="6 12" id="KW-0812">Transmembrane</keyword>
<dbReference type="InterPro" id="IPR003661">
    <property type="entry name" value="HisK_dim/P_dom"/>
</dbReference>
<dbReference type="SMART" id="SM00387">
    <property type="entry name" value="HATPase_c"/>
    <property type="match status" value="1"/>
</dbReference>
<evidence type="ECO:0000313" key="15">
    <source>
        <dbReference type="EMBL" id="WUI82196.1"/>
    </source>
</evidence>
<feature type="coiled-coil region" evidence="10">
    <location>
        <begin position="266"/>
        <end position="297"/>
    </location>
</feature>
<keyword evidence="15" id="KW-0547">Nucleotide-binding</keyword>
<evidence type="ECO:0000259" key="13">
    <source>
        <dbReference type="PROSITE" id="PS50109"/>
    </source>
</evidence>
<dbReference type="InterPro" id="IPR007891">
    <property type="entry name" value="CHASE3"/>
</dbReference>
<comment type="catalytic activity">
    <reaction evidence="1">
        <text>ATP + protein L-histidine = ADP + protein N-phospho-L-histidine.</text>
        <dbReference type="EC" id="2.7.13.3"/>
    </reaction>
</comment>
<dbReference type="EC" id="2.7.13.3" evidence="3"/>
<keyword evidence="9" id="KW-0902">Two-component regulatory system</keyword>
<dbReference type="InterPro" id="IPR003660">
    <property type="entry name" value="HAMP_dom"/>
</dbReference>
<feature type="coiled-coil region" evidence="10">
    <location>
        <begin position="149"/>
        <end position="176"/>
    </location>
</feature>
<dbReference type="Pfam" id="PF05227">
    <property type="entry name" value="CHASE3"/>
    <property type="match status" value="1"/>
</dbReference>
<evidence type="ECO:0000256" key="2">
    <source>
        <dbReference type="ARBA" id="ARBA00004236"/>
    </source>
</evidence>
<dbReference type="Gene3D" id="6.10.340.10">
    <property type="match status" value="1"/>
</dbReference>
<dbReference type="Proteomes" id="UP001346877">
    <property type="component" value="Chromosome"/>
</dbReference>
<evidence type="ECO:0000256" key="5">
    <source>
        <dbReference type="ARBA" id="ARBA00022679"/>
    </source>
</evidence>
<proteinExistence type="predicted"/>
<keyword evidence="15" id="KW-0067">ATP-binding</keyword>
<name>A0ABZ1PEE7_9ACTN</name>
<accession>A0ABZ1PEE7</accession>
<dbReference type="EMBL" id="CP107941">
    <property type="protein sequence ID" value="WUI82196.1"/>
    <property type="molecule type" value="Genomic_DNA"/>
</dbReference>
<keyword evidence="5" id="KW-0808">Transferase</keyword>
<dbReference type="CDD" id="cd06225">
    <property type="entry name" value="HAMP"/>
    <property type="match status" value="1"/>
</dbReference>
<dbReference type="SMART" id="SM00304">
    <property type="entry name" value="HAMP"/>
    <property type="match status" value="1"/>
</dbReference>
<keyword evidence="7" id="KW-0418">Kinase</keyword>
<feature type="domain" description="Histidine kinase" evidence="13">
    <location>
        <begin position="300"/>
        <end position="514"/>
    </location>
</feature>
<dbReference type="SUPFAM" id="SSF55874">
    <property type="entry name" value="ATPase domain of HSP90 chaperone/DNA topoisomerase II/histidine kinase"/>
    <property type="match status" value="1"/>
</dbReference>
<dbReference type="SUPFAM" id="SSF158472">
    <property type="entry name" value="HAMP domain-like"/>
    <property type="match status" value="1"/>
</dbReference>
<dbReference type="SUPFAM" id="SSF47384">
    <property type="entry name" value="Homodimeric domain of signal transducing histidine kinase"/>
    <property type="match status" value="1"/>
</dbReference>
<evidence type="ECO:0000256" key="12">
    <source>
        <dbReference type="SAM" id="Phobius"/>
    </source>
</evidence>
<evidence type="ECO:0000256" key="3">
    <source>
        <dbReference type="ARBA" id="ARBA00012438"/>
    </source>
</evidence>
<protein>
    <recommendedName>
        <fullName evidence="3">histidine kinase</fullName>
        <ecNumber evidence="3">2.7.13.3</ecNumber>
    </recommendedName>
</protein>
<dbReference type="GO" id="GO:0005524">
    <property type="term" value="F:ATP binding"/>
    <property type="evidence" value="ECO:0007669"/>
    <property type="project" value="UniProtKB-KW"/>
</dbReference>
<keyword evidence="10" id="KW-0175">Coiled coil</keyword>
<dbReference type="Gene3D" id="3.30.565.10">
    <property type="entry name" value="Histidine kinase-like ATPase, C-terminal domain"/>
    <property type="match status" value="1"/>
</dbReference>
<dbReference type="InterPro" id="IPR005467">
    <property type="entry name" value="His_kinase_dom"/>
</dbReference>
<feature type="transmembrane region" description="Helical" evidence="12">
    <location>
        <begin position="187"/>
        <end position="208"/>
    </location>
</feature>
<evidence type="ECO:0000313" key="16">
    <source>
        <dbReference type="Proteomes" id="UP001346877"/>
    </source>
</evidence>
<feature type="compositionally biased region" description="Basic and acidic residues" evidence="11">
    <location>
        <begin position="556"/>
        <end position="577"/>
    </location>
</feature>
<dbReference type="PRINTS" id="PR00344">
    <property type="entry name" value="BCTRLSENSOR"/>
</dbReference>
<keyword evidence="8 12" id="KW-1133">Transmembrane helix</keyword>
<evidence type="ECO:0000256" key="10">
    <source>
        <dbReference type="SAM" id="Coils"/>
    </source>
</evidence>
<evidence type="ECO:0000256" key="6">
    <source>
        <dbReference type="ARBA" id="ARBA00022692"/>
    </source>
</evidence>
<feature type="compositionally biased region" description="Low complexity" evidence="11">
    <location>
        <begin position="524"/>
        <end position="534"/>
    </location>
</feature>
<dbReference type="PANTHER" id="PTHR43304:SF1">
    <property type="entry name" value="PAC DOMAIN-CONTAINING PROTEIN"/>
    <property type="match status" value="1"/>
</dbReference>
<evidence type="ECO:0000259" key="14">
    <source>
        <dbReference type="PROSITE" id="PS50885"/>
    </source>
</evidence>
<dbReference type="PROSITE" id="PS50109">
    <property type="entry name" value="HIS_KIN"/>
    <property type="match status" value="1"/>
</dbReference>
<dbReference type="Pfam" id="PF00512">
    <property type="entry name" value="HisKA"/>
    <property type="match status" value="1"/>
</dbReference>
<dbReference type="SMART" id="SM00388">
    <property type="entry name" value="HisKA"/>
    <property type="match status" value="1"/>
</dbReference>
<feature type="domain" description="HAMP" evidence="14">
    <location>
        <begin position="212"/>
        <end position="264"/>
    </location>
</feature>
<dbReference type="InterPro" id="IPR036097">
    <property type="entry name" value="HisK_dim/P_sf"/>
</dbReference>
<keyword evidence="4" id="KW-0597">Phosphoprotein</keyword>
<dbReference type="PANTHER" id="PTHR43304">
    <property type="entry name" value="PHYTOCHROME-LIKE PROTEIN CPH1"/>
    <property type="match status" value="1"/>
</dbReference>
<evidence type="ECO:0000256" key="9">
    <source>
        <dbReference type="ARBA" id="ARBA00023012"/>
    </source>
</evidence>
<evidence type="ECO:0000256" key="11">
    <source>
        <dbReference type="SAM" id="MobiDB-lite"/>
    </source>
</evidence>